<keyword evidence="1" id="KW-1133">Transmembrane helix</keyword>
<evidence type="ECO:0000313" key="2">
    <source>
        <dbReference type="EMBL" id="MCX2973013.1"/>
    </source>
</evidence>
<organism evidence="2 3">
    <name type="scientific">Candidatus Seongchinamella marina</name>
    <dbReference type="NCBI Taxonomy" id="2518990"/>
    <lineage>
        <taxon>Bacteria</taxon>
        <taxon>Pseudomonadati</taxon>
        <taxon>Pseudomonadota</taxon>
        <taxon>Gammaproteobacteria</taxon>
        <taxon>Cellvibrionales</taxon>
        <taxon>Halieaceae</taxon>
        <taxon>Seongchinamella</taxon>
    </lineage>
</organism>
<dbReference type="RefSeq" id="WP_279251975.1">
    <property type="nucleotide sequence ID" value="NZ_SHNP01000002.1"/>
</dbReference>
<reference evidence="2" key="1">
    <citation type="submission" date="2019-02" db="EMBL/GenBank/DDBJ databases">
        <authorList>
            <person name="Li S.-H."/>
        </authorList>
    </citation>
    <scope>NUCLEOTIDE SEQUENCE</scope>
    <source>
        <strain evidence="2">IMCC8485</strain>
    </source>
</reference>
<keyword evidence="1" id="KW-0472">Membrane</keyword>
<protein>
    <submittedName>
        <fullName evidence="2">Uncharacterized protein</fullName>
    </submittedName>
</protein>
<keyword evidence="3" id="KW-1185">Reference proteome</keyword>
<feature type="transmembrane region" description="Helical" evidence="1">
    <location>
        <begin position="130"/>
        <end position="151"/>
    </location>
</feature>
<evidence type="ECO:0000313" key="3">
    <source>
        <dbReference type="Proteomes" id="UP001143307"/>
    </source>
</evidence>
<accession>A0ABT3SSP8</accession>
<sequence length="167" mass="19115">MVENSFASRWIKKLNGVISNMGNATHKHYAVEHKSFVELFHKEYGEAIIAAAKFAIQAERKTADPLTDEEIQEVMQHHMEETGQGPHGEGGRNRNNMRARISYLNRFTMSCMDEYTQLARADTLERRRYLGYRMATGIGLAAILLGTYWLGNFWEIPMPLRGVPLPQ</sequence>
<gene>
    <name evidence="2" type="ORF">EYC87_05365</name>
</gene>
<keyword evidence="1" id="KW-0812">Transmembrane</keyword>
<proteinExistence type="predicted"/>
<dbReference type="Proteomes" id="UP001143307">
    <property type="component" value="Unassembled WGS sequence"/>
</dbReference>
<evidence type="ECO:0000256" key="1">
    <source>
        <dbReference type="SAM" id="Phobius"/>
    </source>
</evidence>
<dbReference type="EMBL" id="SHNP01000002">
    <property type="protein sequence ID" value="MCX2973013.1"/>
    <property type="molecule type" value="Genomic_DNA"/>
</dbReference>
<name>A0ABT3SSP8_9GAMM</name>
<comment type="caution">
    <text evidence="2">The sequence shown here is derived from an EMBL/GenBank/DDBJ whole genome shotgun (WGS) entry which is preliminary data.</text>
</comment>